<comment type="caution">
    <text evidence="3">The sequence shown here is derived from an EMBL/GenBank/DDBJ whole genome shotgun (WGS) entry which is preliminary data.</text>
</comment>
<feature type="domain" description="AMP-dependent synthetase/ligase" evidence="1">
    <location>
        <begin position="471"/>
        <end position="650"/>
    </location>
</feature>
<accession>A0ABS5KQ71</accession>
<organism evidence="3 4">
    <name type="scientific">Catenulispora pinistramenti</name>
    <dbReference type="NCBI Taxonomy" id="2705254"/>
    <lineage>
        <taxon>Bacteria</taxon>
        <taxon>Bacillati</taxon>
        <taxon>Actinomycetota</taxon>
        <taxon>Actinomycetes</taxon>
        <taxon>Catenulisporales</taxon>
        <taxon>Catenulisporaceae</taxon>
        <taxon>Catenulispora</taxon>
    </lineage>
</organism>
<dbReference type="RefSeq" id="WP_212009764.1">
    <property type="nucleotide sequence ID" value="NZ_JAAFYZ010000043.1"/>
</dbReference>
<evidence type="ECO:0000313" key="3">
    <source>
        <dbReference type="EMBL" id="MBS2548189.1"/>
    </source>
</evidence>
<dbReference type="PANTHER" id="PTHR45527">
    <property type="entry name" value="NONRIBOSOMAL PEPTIDE SYNTHETASE"/>
    <property type="match status" value="1"/>
</dbReference>
<dbReference type="Pfam" id="PF00501">
    <property type="entry name" value="AMP-binding"/>
    <property type="match status" value="1"/>
</dbReference>
<gene>
    <name evidence="3" type="ORF">KGQ19_15075</name>
</gene>
<dbReference type="EMBL" id="JAAFYZ010000043">
    <property type="protein sequence ID" value="MBS2548189.1"/>
    <property type="molecule type" value="Genomic_DNA"/>
</dbReference>
<dbReference type="InterPro" id="IPR020845">
    <property type="entry name" value="AMP-binding_CS"/>
</dbReference>
<dbReference type="SUPFAM" id="SSF52777">
    <property type="entry name" value="CoA-dependent acyltransferases"/>
    <property type="match status" value="2"/>
</dbReference>
<dbReference type="InterPro" id="IPR023213">
    <property type="entry name" value="CAT-like_dom_sf"/>
</dbReference>
<dbReference type="SUPFAM" id="SSF56801">
    <property type="entry name" value="Acetyl-CoA synthetase-like"/>
    <property type="match status" value="1"/>
</dbReference>
<dbReference type="InterPro" id="IPR001242">
    <property type="entry name" value="Condensation_dom"/>
</dbReference>
<dbReference type="PROSITE" id="PS00455">
    <property type="entry name" value="AMP_BINDING"/>
    <property type="match status" value="1"/>
</dbReference>
<dbReference type="Gene3D" id="3.30.559.10">
    <property type="entry name" value="Chloramphenicol acetyltransferase-like domain"/>
    <property type="match status" value="1"/>
</dbReference>
<dbReference type="Pfam" id="PF00668">
    <property type="entry name" value="Condensation"/>
    <property type="match status" value="1"/>
</dbReference>
<dbReference type="Proteomes" id="UP000730482">
    <property type="component" value="Unassembled WGS sequence"/>
</dbReference>
<evidence type="ECO:0000259" key="1">
    <source>
        <dbReference type="Pfam" id="PF00501"/>
    </source>
</evidence>
<feature type="domain" description="Condensation" evidence="2">
    <location>
        <begin position="9"/>
        <end position="450"/>
    </location>
</feature>
<proteinExistence type="predicted"/>
<dbReference type="Gene3D" id="3.40.50.980">
    <property type="match status" value="2"/>
</dbReference>
<feature type="non-terminal residue" evidence="3">
    <location>
        <position position="656"/>
    </location>
</feature>
<evidence type="ECO:0000313" key="4">
    <source>
        <dbReference type="Proteomes" id="UP000730482"/>
    </source>
</evidence>
<name>A0ABS5KQ71_9ACTN</name>
<keyword evidence="4" id="KW-1185">Reference proteome</keyword>
<dbReference type="PANTHER" id="PTHR45527:SF1">
    <property type="entry name" value="FATTY ACID SYNTHASE"/>
    <property type="match status" value="1"/>
</dbReference>
<reference evidence="3 4" key="1">
    <citation type="submission" date="2020-02" db="EMBL/GenBank/DDBJ databases">
        <title>Acidophilic actinobacteria isolated from forest soil.</title>
        <authorList>
            <person name="Golinska P."/>
        </authorList>
    </citation>
    <scope>NUCLEOTIDE SEQUENCE [LARGE SCALE GENOMIC DNA]</scope>
    <source>
        <strain evidence="3 4">NL8</strain>
    </source>
</reference>
<protein>
    <submittedName>
        <fullName evidence="3">AMP-binding protein</fullName>
    </submittedName>
</protein>
<sequence>MSEIDPESQDAYQLSVLQTGLLYEEMGIEAASARPYIIQQIDSYTGRADIDAVIGAYEALVSRHPILRTGFVWDGDEPRQFVRARADLPVTRLDWSSVPAQRCEQQLAALVDEDRRTPFDMACAPLARLTVVTMPGDELRTLFSIHHILVDDWAWAVLEAEFDIFYRAAVAGGEPELPPAPSFGDYVRWQSGVRAAPSAEKRFFWRDYLAGAPEAWPLGLGAAPADAPFVRARACLSTEETAQLEGFARAARVSLNTVVNAAWALALSVLTGTDDVVFGFTAVSRPDAVVDAESLVGPCLSTLPLRVVVDRAKPMRDWLRELQGGLIDLWDDEALPVLDTGALARRKSGDRESIESIVVVEGVPRPKVHLLPDTVKTRMDSINWTGYPVVVAAELGDGLDLTVTLDGRRGDTAAAQSLAERLKHILLQFTDLQAPVGTVDVLDPGERAGLLEWGAGPAGVSSSAGLAERFALQVRRTPDAVAVEAADGTAVTYAELDARSDRLAWLLRGAGAGPERFVAVAMGRSVDLVVAFLAVVKAGAAYVPLPASYPLGLALDVVRDMEPVVLLTDAALRDGEVVCGIAEAGLPVITVDALACDCDGVGCGCDSVVWGSEDGFAGLDQVAYVMFTSGSTGVPKGVSISQRNVLALVDDGCWRG</sequence>
<dbReference type="InterPro" id="IPR000873">
    <property type="entry name" value="AMP-dep_synth/lig_dom"/>
</dbReference>
<dbReference type="Gene3D" id="3.30.559.30">
    <property type="entry name" value="Nonribosomal peptide synthetase, condensation domain"/>
    <property type="match status" value="1"/>
</dbReference>
<evidence type="ECO:0000259" key="2">
    <source>
        <dbReference type="Pfam" id="PF00668"/>
    </source>
</evidence>